<name>A0A517Z949_9PLAN</name>
<dbReference type="AlphaFoldDB" id="A0A517Z949"/>
<feature type="transmembrane region" description="Helical" evidence="1">
    <location>
        <begin position="209"/>
        <end position="227"/>
    </location>
</feature>
<evidence type="ECO:0000313" key="3">
    <source>
        <dbReference type="Proteomes" id="UP000320496"/>
    </source>
</evidence>
<keyword evidence="1" id="KW-1133">Transmembrane helix</keyword>
<reference evidence="2 3" key="1">
    <citation type="submission" date="2019-02" db="EMBL/GenBank/DDBJ databases">
        <title>Deep-cultivation of Planctomycetes and their phenomic and genomic characterization uncovers novel biology.</title>
        <authorList>
            <person name="Wiegand S."/>
            <person name="Jogler M."/>
            <person name="Boedeker C."/>
            <person name="Pinto D."/>
            <person name="Vollmers J."/>
            <person name="Rivas-Marin E."/>
            <person name="Kohn T."/>
            <person name="Peeters S.H."/>
            <person name="Heuer A."/>
            <person name="Rast P."/>
            <person name="Oberbeckmann S."/>
            <person name="Bunk B."/>
            <person name="Jeske O."/>
            <person name="Meyerdierks A."/>
            <person name="Storesund J.E."/>
            <person name="Kallscheuer N."/>
            <person name="Luecker S."/>
            <person name="Lage O.M."/>
            <person name="Pohl T."/>
            <person name="Merkel B.J."/>
            <person name="Hornburger P."/>
            <person name="Mueller R.-W."/>
            <person name="Bruemmer F."/>
            <person name="Labrenz M."/>
            <person name="Spormann A.M."/>
            <person name="Op den Camp H."/>
            <person name="Overmann J."/>
            <person name="Amann R."/>
            <person name="Jetten M.S.M."/>
            <person name="Mascher T."/>
            <person name="Medema M.H."/>
            <person name="Devos D.P."/>
            <person name="Kaster A.-K."/>
            <person name="Ovreas L."/>
            <person name="Rohde M."/>
            <person name="Galperin M.Y."/>
            <person name="Jogler C."/>
        </authorList>
    </citation>
    <scope>NUCLEOTIDE SEQUENCE [LARGE SCALE GENOMIC DNA]</scope>
    <source>
        <strain evidence="2 3">Mal4</strain>
    </source>
</reference>
<keyword evidence="3" id="KW-1185">Reference proteome</keyword>
<dbReference type="RefSeq" id="WP_145370201.1">
    <property type="nucleotide sequence ID" value="NZ_CP036275.1"/>
</dbReference>
<feature type="transmembrane region" description="Helical" evidence="1">
    <location>
        <begin position="135"/>
        <end position="156"/>
    </location>
</feature>
<dbReference type="KEGG" id="mri:Mal4_33010"/>
<organism evidence="2 3">
    <name type="scientific">Maioricimonas rarisocia</name>
    <dbReference type="NCBI Taxonomy" id="2528026"/>
    <lineage>
        <taxon>Bacteria</taxon>
        <taxon>Pseudomonadati</taxon>
        <taxon>Planctomycetota</taxon>
        <taxon>Planctomycetia</taxon>
        <taxon>Planctomycetales</taxon>
        <taxon>Planctomycetaceae</taxon>
        <taxon>Maioricimonas</taxon>
    </lineage>
</organism>
<feature type="transmembrane region" description="Helical" evidence="1">
    <location>
        <begin position="177"/>
        <end position="203"/>
    </location>
</feature>
<accession>A0A517Z949</accession>
<sequence length="250" mass="27423">MNSMIQRSLMAHIERAVRPLPIGHLKRRRIREELLTHLEAIYAEEMQGGDSAAEAVERALRRFGSPESLSRELLASVTFADRVNYVIEKLSLGPDETVWHFLGKQLAISTLYWGVPLSAVMLLKGSGDLLVGGDPSIRVLATVILVSTLFTTLFLWTTDRISRAFFVAASDRSTPQAIRLATGSLATVPVVMLLAHGLLGIGWPSGMTLTVYVVLAPVVPLASALMARNMADKICHEEEWRHLDASPVNS</sequence>
<dbReference type="InterPro" id="IPR047928">
    <property type="entry name" value="Perm_prefix_1"/>
</dbReference>
<dbReference type="NCBIfam" id="NF038403">
    <property type="entry name" value="perm_prefix_1"/>
    <property type="match status" value="1"/>
</dbReference>
<dbReference type="OrthoDB" id="291355at2"/>
<proteinExistence type="predicted"/>
<evidence type="ECO:0000313" key="2">
    <source>
        <dbReference type="EMBL" id="QDU38969.1"/>
    </source>
</evidence>
<keyword evidence="1" id="KW-0472">Membrane</keyword>
<dbReference type="Proteomes" id="UP000320496">
    <property type="component" value="Chromosome"/>
</dbReference>
<protein>
    <submittedName>
        <fullName evidence="2">Uncharacterized protein</fullName>
    </submittedName>
</protein>
<gene>
    <name evidence="2" type="ORF">Mal4_33010</name>
</gene>
<keyword evidence="1" id="KW-0812">Transmembrane</keyword>
<dbReference type="EMBL" id="CP036275">
    <property type="protein sequence ID" value="QDU38969.1"/>
    <property type="molecule type" value="Genomic_DNA"/>
</dbReference>
<evidence type="ECO:0000256" key="1">
    <source>
        <dbReference type="SAM" id="Phobius"/>
    </source>
</evidence>
<feature type="transmembrane region" description="Helical" evidence="1">
    <location>
        <begin position="106"/>
        <end position="123"/>
    </location>
</feature>